<keyword evidence="2" id="KW-1185">Reference proteome</keyword>
<sequence length="109" mass="12812">ILIYYCRPKRTPQQSIIEAKKKIRLGHDKYCNCCCCTSHPTYYKYVQPKVPKSFAPVRYYWKSNVSMDKDTTYRLSYWENAATTTEPIRPEDNLTCGDTPMSDETTHKV</sequence>
<dbReference type="RefSeq" id="XP_025074411.1">
    <property type="nucleotide sequence ID" value="XM_025218626.1"/>
</dbReference>
<proteinExistence type="predicted"/>
<accession>A0A8N1S6P5</accession>
<feature type="region of interest" description="Disordered" evidence="1">
    <location>
        <begin position="88"/>
        <end position="109"/>
    </location>
</feature>
<dbReference type="AlphaFoldDB" id="A0A8N1S6P5"/>
<gene>
    <name evidence="3" type="primary">LOC112552745</name>
</gene>
<reference evidence="3" key="1">
    <citation type="submission" date="2025-08" db="UniProtKB">
        <authorList>
            <consortium name="RefSeq"/>
        </authorList>
    </citation>
    <scope>IDENTIFICATION</scope>
</reference>
<dbReference type="GeneID" id="112552745"/>
<evidence type="ECO:0000256" key="1">
    <source>
        <dbReference type="SAM" id="MobiDB-lite"/>
    </source>
</evidence>
<organism evidence="2 3">
    <name type="scientific">Pogonomyrmex barbatus</name>
    <name type="common">red harvester ant</name>
    <dbReference type="NCBI Taxonomy" id="144034"/>
    <lineage>
        <taxon>Eukaryota</taxon>
        <taxon>Metazoa</taxon>
        <taxon>Ecdysozoa</taxon>
        <taxon>Arthropoda</taxon>
        <taxon>Hexapoda</taxon>
        <taxon>Insecta</taxon>
        <taxon>Pterygota</taxon>
        <taxon>Neoptera</taxon>
        <taxon>Endopterygota</taxon>
        <taxon>Hymenoptera</taxon>
        <taxon>Apocrita</taxon>
        <taxon>Aculeata</taxon>
        <taxon>Formicoidea</taxon>
        <taxon>Formicidae</taxon>
        <taxon>Myrmicinae</taxon>
        <taxon>Pogonomyrmex</taxon>
    </lineage>
</organism>
<evidence type="ECO:0000313" key="2">
    <source>
        <dbReference type="Proteomes" id="UP000504615"/>
    </source>
</evidence>
<dbReference type="OrthoDB" id="3349449at2759"/>
<feature type="non-terminal residue" evidence="3">
    <location>
        <position position="1"/>
    </location>
</feature>
<evidence type="ECO:0000313" key="3">
    <source>
        <dbReference type="RefSeq" id="XP_025074411.1"/>
    </source>
</evidence>
<protein>
    <submittedName>
        <fullName evidence="3">Uncharacterized protein LOC112552745</fullName>
    </submittedName>
</protein>
<dbReference type="Proteomes" id="UP000504615">
    <property type="component" value="Unplaced"/>
</dbReference>
<name>A0A8N1S6P5_9HYME</name>